<name>A0A8X6NC10_NEPPI</name>
<reference evidence="1" key="1">
    <citation type="submission" date="2020-08" db="EMBL/GenBank/DDBJ databases">
        <title>Multicomponent nature underlies the extraordinary mechanical properties of spider dragline silk.</title>
        <authorList>
            <person name="Kono N."/>
            <person name="Nakamura H."/>
            <person name="Mori M."/>
            <person name="Yoshida Y."/>
            <person name="Ohtoshi R."/>
            <person name="Malay A.D."/>
            <person name="Moran D.A.P."/>
            <person name="Tomita M."/>
            <person name="Numata K."/>
            <person name="Arakawa K."/>
        </authorList>
    </citation>
    <scope>NUCLEOTIDE SEQUENCE</scope>
</reference>
<evidence type="ECO:0000313" key="1">
    <source>
        <dbReference type="EMBL" id="GFT05224.1"/>
    </source>
</evidence>
<dbReference type="AlphaFoldDB" id="A0A8X6NC10"/>
<dbReference type="EMBL" id="BMAW01056318">
    <property type="protein sequence ID" value="GFT05224.1"/>
    <property type="molecule type" value="Genomic_DNA"/>
</dbReference>
<organism evidence="1 2">
    <name type="scientific">Nephila pilipes</name>
    <name type="common">Giant wood spider</name>
    <name type="synonym">Nephila maculata</name>
    <dbReference type="NCBI Taxonomy" id="299642"/>
    <lineage>
        <taxon>Eukaryota</taxon>
        <taxon>Metazoa</taxon>
        <taxon>Ecdysozoa</taxon>
        <taxon>Arthropoda</taxon>
        <taxon>Chelicerata</taxon>
        <taxon>Arachnida</taxon>
        <taxon>Araneae</taxon>
        <taxon>Araneomorphae</taxon>
        <taxon>Entelegynae</taxon>
        <taxon>Araneoidea</taxon>
        <taxon>Nephilidae</taxon>
        <taxon>Nephila</taxon>
    </lineage>
</organism>
<sequence length="91" mass="10605">MDSDVEFQSQDTKENLSKLKTKIDLGKLLQISHHWFYEAIDILKPHAKVLTKILRLLKNIPKFKGETTQAERTGAFIEGLLDEENEIRIKR</sequence>
<evidence type="ECO:0000313" key="2">
    <source>
        <dbReference type="Proteomes" id="UP000887013"/>
    </source>
</evidence>
<gene>
    <name evidence="1" type="ORF">NPIL_33071</name>
</gene>
<protein>
    <submittedName>
        <fullName evidence="1">Uncharacterized protein</fullName>
    </submittedName>
</protein>
<dbReference type="Proteomes" id="UP000887013">
    <property type="component" value="Unassembled WGS sequence"/>
</dbReference>
<accession>A0A8X6NC10</accession>
<comment type="caution">
    <text evidence="1">The sequence shown here is derived from an EMBL/GenBank/DDBJ whole genome shotgun (WGS) entry which is preliminary data.</text>
</comment>
<keyword evidence="2" id="KW-1185">Reference proteome</keyword>
<proteinExistence type="predicted"/>